<keyword evidence="2" id="KW-1185">Reference proteome</keyword>
<evidence type="ECO:0000313" key="2">
    <source>
        <dbReference type="Proteomes" id="UP000267096"/>
    </source>
</evidence>
<evidence type="ECO:0000313" key="3">
    <source>
        <dbReference type="WBParaSite" id="ASIM_0001583101-mRNA-1"/>
    </source>
</evidence>
<organism evidence="3">
    <name type="scientific">Anisakis simplex</name>
    <name type="common">Herring worm</name>
    <dbReference type="NCBI Taxonomy" id="6269"/>
    <lineage>
        <taxon>Eukaryota</taxon>
        <taxon>Metazoa</taxon>
        <taxon>Ecdysozoa</taxon>
        <taxon>Nematoda</taxon>
        <taxon>Chromadorea</taxon>
        <taxon>Rhabditida</taxon>
        <taxon>Spirurina</taxon>
        <taxon>Ascaridomorpha</taxon>
        <taxon>Ascaridoidea</taxon>
        <taxon>Anisakidae</taxon>
        <taxon>Anisakis</taxon>
        <taxon>Anisakis simplex complex</taxon>
    </lineage>
</organism>
<reference evidence="1 2" key="2">
    <citation type="submission" date="2018-11" db="EMBL/GenBank/DDBJ databases">
        <authorList>
            <consortium name="Pathogen Informatics"/>
        </authorList>
    </citation>
    <scope>NUCLEOTIDE SEQUENCE [LARGE SCALE GENOMIC DNA]</scope>
</reference>
<proteinExistence type="predicted"/>
<protein>
    <submittedName>
        <fullName evidence="3">Peptidase A1 domain-containing protein</fullName>
    </submittedName>
</protein>
<name>A0A0M3K4E0_ANISI</name>
<evidence type="ECO:0000313" key="1">
    <source>
        <dbReference type="EMBL" id="VDK54593.1"/>
    </source>
</evidence>
<sequence>MVNGHMYFHAGKDKNISFLSGAGGSIFFGDKDLSLLPQLVS</sequence>
<gene>
    <name evidence="1" type="ORF">ASIM_LOCUS15238</name>
</gene>
<dbReference type="WBParaSite" id="ASIM_0001583101-mRNA-1">
    <property type="protein sequence ID" value="ASIM_0001583101-mRNA-1"/>
    <property type="gene ID" value="ASIM_0001583101"/>
</dbReference>
<dbReference type="OrthoDB" id="10009301at2759"/>
<dbReference type="AlphaFoldDB" id="A0A0M3K4E0"/>
<dbReference type="EMBL" id="UYRR01032198">
    <property type="protein sequence ID" value="VDK54593.1"/>
    <property type="molecule type" value="Genomic_DNA"/>
</dbReference>
<reference evidence="3" key="1">
    <citation type="submission" date="2017-02" db="UniProtKB">
        <authorList>
            <consortium name="WormBaseParasite"/>
        </authorList>
    </citation>
    <scope>IDENTIFICATION</scope>
</reference>
<accession>A0A0M3K4E0</accession>
<dbReference type="Proteomes" id="UP000267096">
    <property type="component" value="Unassembled WGS sequence"/>
</dbReference>